<sequence length="146" mass="17569">MTIDDTYRSLYQRIPEDILHRHVFPYTHCPKPTPLLQDIKTFESDFALARNYISPVDQDIGSFLNRIIFYCNNYLNVHEVQSNMLGDIIRRNIKYKNRYGLDIYYHVMDMTHEPRVRHCRYLWGLMTPGERTDFINNFVLIDDPHI</sequence>
<organism evidence="1">
    <name type="scientific">viral metagenome</name>
    <dbReference type="NCBI Taxonomy" id="1070528"/>
    <lineage>
        <taxon>unclassified sequences</taxon>
        <taxon>metagenomes</taxon>
        <taxon>organismal metagenomes</taxon>
    </lineage>
</organism>
<reference evidence="1" key="1">
    <citation type="journal article" date="2020" name="Nature">
        <title>Giant virus diversity and host interactions through global metagenomics.</title>
        <authorList>
            <person name="Schulz F."/>
            <person name="Roux S."/>
            <person name="Paez-Espino D."/>
            <person name="Jungbluth S."/>
            <person name="Walsh D.A."/>
            <person name="Denef V.J."/>
            <person name="McMahon K.D."/>
            <person name="Konstantinidis K.T."/>
            <person name="Eloe-Fadrosh E.A."/>
            <person name="Kyrpides N.C."/>
            <person name="Woyke T."/>
        </authorList>
    </citation>
    <scope>NUCLEOTIDE SEQUENCE</scope>
    <source>
        <strain evidence="1">GVMAG-S-ERX556106-38</strain>
    </source>
</reference>
<evidence type="ECO:0000313" key="1">
    <source>
        <dbReference type="EMBL" id="QHT38793.1"/>
    </source>
</evidence>
<proteinExistence type="predicted"/>
<name>A0A6C0FDU3_9ZZZZ</name>
<dbReference type="AlphaFoldDB" id="A0A6C0FDU3"/>
<accession>A0A6C0FDU3</accession>
<dbReference type="EMBL" id="MN738834">
    <property type="protein sequence ID" value="QHT38793.1"/>
    <property type="molecule type" value="Genomic_DNA"/>
</dbReference>
<protein>
    <submittedName>
        <fullName evidence="1">Uncharacterized protein</fullName>
    </submittedName>
</protein>